<evidence type="ECO:0000313" key="2">
    <source>
        <dbReference type="Proteomes" id="UP000789702"/>
    </source>
</evidence>
<comment type="caution">
    <text evidence="1">The sequence shown here is derived from an EMBL/GenBank/DDBJ whole genome shotgun (WGS) entry which is preliminary data.</text>
</comment>
<keyword evidence="2" id="KW-1185">Reference proteome</keyword>
<proteinExistence type="predicted"/>
<evidence type="ECO:0000313" key="1">
    <source>
        <dbReference type="EMBL" id="CAG8518241.1"/>
    </source>
</evidence>
<gene>
    <name evidence="1" type="ORF">DHETER_LOCUS3786</name>
</gene>
<name>A0ACA9LAT0_9GLOM</name>
<dbReference type="Proteomes" id="UP000789702">
    <property type="component" value="Unassembled WGS sequence"/>
</dbReference>
<dbReference type="EMBL" id="CAJVPU010003453">
    <property type="protein sequence ID" value="CAG8518241.1"/>
    <property type="molecule type" value="Genomic_DNA"/>
</dbReference>
<accession>A0ACA9LAT0</accession>
<sequence length="186" mass="21473">MYTSSILILYCTIRIKEHDNSEIYHIGTVVEDIKLDNYKLDNFGFNNSKLKNFELDSPESKSIKEFKFGNSESESIESSKFDNLKLEGIRDLIFKDLELKGIENFKVGNFEVEGSKLEDSNFELEKLNSNSSKNSFELTIVLDYTTNIKEIINISNSETVENKINILLFKMKNGELLLLNSLYLKK</sequence>
<organism evidence="1 2">
    <name type="scientific">Dentiscutata heterogama</name>
    <dbReference type="NCBI Taxonomy" id="1316150"/>
    <lineage>
        <taxon>Eukaryota</taxon>
        <taxon>Fungi</taxon>
        <taxon>Fungi incertae sedis</taxon>
        <taxon>Mucoromycota</taxon>
        <taxon>Glomeromycotina</taxon>
        <taxon>Glomeromycetes</taxon>
        <taxon>Diversisporales</taxon>
        <taxon>Gigasporaceae</taxon>
        <taxon>Dentiscutata</taxon>
    </lineage>
</organism>
<reference evidence="1" key="1">
    <citation type="submission" date="2021-06" db="EMBL/GenBank/DDBJ databases">
        <authorList>
            <person name="Kallberg Y."/>
            <person name="Tangrot J."/>
            <person name="Rosling A."/>
        </authorList>
    </citation>
    <scope>NUCLEOTIDE SEQUENCE</scope>
    <source>
        <strain evidence="1">IL203A</strain>
    </source>
</reference>
<protein>
    <submittedName>
        <fullName evidence="1">12975_t:CDS:1</fullName>
    </submittedName>
</protein>